<feature type="compositionally biased region" description="Gly residues" evidence="1">
    <location>
        <begin position="787"/>
        <end position="797"/>
    </location>
</feature>
<feature type="region of interest" description="Disordered" evidence="1">
    <location>
        <begin position="586"/>
        <end position="650"/>
    </location>
</feature>
<feature type="compositionally biased region" description="Low complexity" evidence="1">
    <location>
        <begin position="599"/>
        <end position="613"/>
    </location>
</feature>
<dbReference type="AlphaFoldDB" id="A0A067TQF2"/>
<evidence type="ECO:0000313" key="2">
    <source>
        <dbReference type="EMBL" id="KDR82149.1"/>
    </source>
</evidence>
<evidence type="ECO:0000256" key="1">
    <source>
        <dbReference type="SAM" id="MobiDB-lite"/>
    </source>
</evidence>
<keyword evidence="3" id="KW-1185">Reference proteome</keyword>
<feature type="region of interest" description="Disordered" evidence="1">
    <location>
        <begin position="289"/>
        <end position="331"/>
    </location>
</feature>
<reference evidence="3" key="1">
    <citation type="journal article" date="2014" name="Proc. Natl. Acad. Sci. U.S.A.">
        <title>Extensive sampling of basidiomycete genomes demonstrates inadequacy of the white-rot/brown-rot paradigm for wood decay fungi.</title>
        <authorList>
            <person name="Riley R."/>
            <person name="Salamov A.A."/>
            <person name="Brown D.W."/>
            <person name="Nagy L.G."/>
            <person name="Floudas D."/>
            <person name="Held B.W."/>
            <person name="Levasseur A."/>
            <person name="Lombard V."/>
            <person name="Morin E."/>
            <person name="Otillar R."/>
            <person name="Lindquist E.A."/>
            <person name="Sun H."/>
            <person name="LaButti K.M."/>
            <person name="Schmutz J."/>
            <person name="Jabbour D."/>
            <person name="Luo H."/>
            <person name="Baker S.E."/>
            <person name="Pisabarro A.G."/>
            <person name="Walton J.D."/>
            <person name="Blanchette R.A."/>
            <person name="Henrissat B."/>
            <person name="Martin F."/>
            <person name="Cullen D."/>
            <person name="Hibbett D.S."/>
            <person name="Grigoriev I.V."/>
        </authorList>
    </citation>
    <scope>NUCLEOTIDE SEQUENCE [LARGE SCALE GENOMIC DNA]</scope>
    <source>
        <strain evidence="3">CBS 339.88</strain>
    </source>
</reference>
<feature type="region of interest" description="Disordered" evidence="1">
    <location>
        <begin position="216"/>
        <end position="240"/>
    </location>
</feature>
<evidence type="ECO:0000313" key="3">
    <source>
        <dbReference type="Proteomes" id="UP000027222"/>
    </source>
</evidence>
<feature type="region of interest" description="Disordered" evidence="1">
    <location>
        <begin position="359"/>
        <end position="489"/>
    </location>
</feature>
<dbReference type="OrthoDB" id="3218262at2759"/>
<feature type="compositionally biased region" description="Polar residues" evidence="1">
    <location>
        <begin position="219"/>
        <end position="238"/>
    </location>
</feature>
<feature type="compositionally biased region" description="Basic and acidic residues" evidence="1">
    <location>
        <begin position="298"/>
        <end position="312"/>
    </location>
</feature>
<gene>
    <name evidence="2" type="ORF">GALMADRAFT_240682</name>
</gene>
<name>A0A067TQF2_GALM3</name>
<feature type="region of interest" description="Disordered" evidence="1">
    <location>
        <begin position="700"/>
        <end position="818"/>
    </location>
</feature>
<feature type="region of interest" description="Disordered" evidence="1">
    <location>
        <begin position="835"/>
        <end position="864"/>
    </location>
</feature>
<dbReference type="EMBL" id="KL142370">
    <property type="protein sequence ID" value="KDR82149.1"/>
    <property type="molecule type" value="Genomic_DNA"/>
</dbReference>
<dbReference type="STRING" id="685588.A0A067TQF2"/>
<dbReference type="HOGENOM" id="CLU_382191_0_0_1"/>
<accession>A0A067TQF2</accession>
<sequence>MSLKRSAKSQPRLEESVYTPVVFPGDSNVIFESSLPSTSSASPPPRSTTYLGELSRKHAAHAQIVREEPASPPRCQGEDSDDEAAFAAREERINTLRNRVQDALIKAERNPADGKWVFLAQLLRMGVTSGRGGRWFGVRTDLQPPESLEGAGLGWLNAKTEAEWKEWEKHYQEERRVKDKVERWKKKVQPPSKVSSMHRSLDVSADVDVSPVAAVTDVLPQNPTSDSTTATNPINGSDTAAKEKVTLKTAGSMSKPITNPLTTLHTDPLKDTAPFGFGVVKRLKTVPVGKPTAASGKPEAEKNGAHPDKAKEMSGPSKKVVDGVSNAKPTVIPASTRDTNIRHIADLSDLSFFPPSFPSSQMITSTPKAAAKPLSKTRNLESMPIIPAPPSSDISDPAAKASSAPDPSSSPRVTKTYGRHNQGLGSSPRQPLEISASLPAIPTPSTPTRNAHERNTKNVNQINDDDDNVKNTNNKRALPAPSTLNNANDDHERALKKARTMSTLNGLVATPSRNRAAPQQILTSFPRPRSPRTPKAARVDGGGSIGVAVPAPALPATSSPLTPLVSTPIRQEKKQAMPTLTELLASAKRDKGKGKKKAIGGAAAGPAKPGSKGKAPEGRPAPVTEEDHAENEAWINHEQPPPPADAPVYGYDTGTAFDIIHSEEVNQYLMDPYAIDPVQDPHSDHPGLDVDVSIDIDFSPTKSLSSLAGSDSEDEPDDMDGMGMGMGSDMDFSFRPLATSTQRAPFGAPDPSTLANANANHNSGSGYVRNESGASKDSWASIYASAGAGGGGSGGNGPLPPSSSHPYPSYNSQFGSEVARQVDKVDKLLEKELDYEGWLRDPSEEADGGGYGQNSLGHEVEESP</sequence>
<protein>
    <submittedName>
        <fullName evidence="2">Uncharacterized protein</fullName>
    </submittedName>
</protein>
<feature type="compositionally biased region" description="Low complexity" evidence="1">
    <location>
        <begin position="391"/>
        <end position="411"/>
    </location>
</feature>
<feature type="compositionally biased region" description="Acidic residues" evidence="1">
    <location>
        <begin position="711"/>
        <end position="720"/>
    </location>
</feature>
<organism evidence="2 3">
    <name type="scientific">Galerina marginata (strain CBS 339.88)</name>
    <dbReference type="NCBI Taxonomy" id="685588"/>
    <lineage>
        <taxon>Eukaryota</taxon>
        <taxon>Fungi</taxon>
        <taxon>Dikarya</taxon>
        <taxon>Basidiomycota</taxon>
        <taxon>Agaricomycotina</taxon>
        <taxon>Agaricomycetes</taxon>
        <taxon>Agaricomycetidae</taxon>
        <taxon>Agaricales</taxon>
        <taxon>Agaricineae</taxon>
        <taxon>Strophariaceae</taxon>
        <taxon>Galerina</taxon>
    </lineage>
</organism>
<proteinExistence type="predicted"/>
<feature type="region of interest" description="Disordered" evidence="1">
    <location>
        <begin position="58"/>
        <end position="83"/>
    </location>
</feature>
<dbReference type="Proteomes" id="UP000027222">
    <property type="component" value="Unassembled WGS sequence"/>
</dbReference>